<keyword evidence="1" id="KW-1185">Reference proteome</keyword>
<dbReference type="AlphaFoldDB" id="A0A915DUS5"/>
<protein>
    <submittedName>
        <fullName evidence="2">Uncharacterized protein</fullName>
    </submittedName>
</protein>
<name>A0A915DUS5_9BILA</name>
<organism evidence="1 2">
    <name type="scientific">Ditylenchus dipsaci</name>
    <dbReference type="NCBI Taxonomy" id="166011"/>
    <lineage>
        <taxon>Eukaryota</taxon>
        <taxon>Metazoa</taxon>
        <taxon>Ecdysozoa</taxon>
        <taxon>Nematoda</taxon>
        <taxon>Chromadorea</taxon>
        <taxon>Rhabditida</taxon>
        <taxon>Tylenchina</taxon>
        <taxon>Tylenchomorpha</taxon>
        <taxon>Sphaerularioidea</taxon>
        <taxon>Anguinidae</taxon>
        <taxon>Anguininae</taxon>
        <taxon>Ditylenchus</taxon>
    </lineage>
</organism>
<reference evidence="2" key="1">
    <citation type="submission" date="2022-11" db="UniProtKB">
        <authorList>
            <consortium name="WormBaseParasite"/>
        </authorList>
    </citation>
    <scope>IDENTIFICATION</scope>
</reference>
<sequence>MGTKSSLLPMKLQSGWILRRKCIDEIVAKKFVLTTGHDKMRVTVMLTANADGKKLKQYVLLSRNRPVPLL</sequence>
<evidence type="ECO:0000313" key="2">
    <source>
        <dbReference type="WBParaSite" id="jg23712"/>
    </source>
</evidence>
<dbReference type="Proteomes" id="UP000887574">
    <property type="component" value="Unplaced"/>
</dbReference>
<evidence type="ECO:0000313" key="1">
    <source>
        <dbReference type="Proteomes" id="UP000887574"/>
    </source>
</evidence>
<proteinExistence type="predicted"/>
<dbReference type="WBParaSite" id="jg23712">
    <property type="protein sequence ID" value="jg23712"/>
    <property type="gene ID" value="jg23712"/>
</dbReference>
<accession>A0A915DUS5</accession>